<comment type="caution">
    <text evidence="6">The sequence shown here is derived from an EMBL/GenBank/DDBJ whole genome shotgun (WGS) entry which is preliminary data.</text>
</comment>
<proteinExistence type="inferred from homology"/>
<sequence>MMKVLDVSSLHEGIRGMTQQLSQLEKQLNGVENSIRSFVASKDSFRGQGASAIRRFYEYAHLPFLEFFQTFLVNFLSKLQQLQFEMDGLEGDSRGFIDESFLSSELEDGLNQINRMVAELTGETNAQLSRVSDIVYLPRLQDCQFHEGIQQAKQSARQTVDKLHQFDHQQTQSFTALVEDLTLIKLYIEEMNQQFESGKINVKNFSPVMLQDLEAYGNLQTRLYNQTVMERWNSQHYPELGVFYSVGHAASFDQWVNPSCARPEPKGVVESGVDFTKGLIKGGFAVVKETVEFAERVLTEPEEVIVETIDFVAAVKDDPKILLEISQSLLDSFNDQVIYGTAETRGEWFGYALATVAGGKGITSIPKIAKAGKLGKLGGGPGRQMQHKVELMIESQKAKLENFSTSVKGTIKTQQAAIKGAATALKTTGINKVRELMKDFLPPKNKSQLSLAGGPYNTIDSANINRKLEEFKNKTLNRIEVEGGNYNQHFTKIKGKKVLKPIIEYKTKEGYHYKTDSDGRISNVEATLQLGKADRNNYAQRIVGGVDRLPNDDGGHLIASIFKGSGEIDNLVPMNSTLNRKEYKLLENSWKKALNEGKTVEVNIEPIYKGNSSRPAKFEVEYKINGKKYEVNLINYDGGS</sequence>
<gene>
    <name evidence="6" type="ORF">FZC74_12165</name>
</gene>
<dbReference type="AlphaFoldDB" id="A0AA94WQ28"/>
<evidence type="ECO:0000313" key="6">
    <source>
        <dbReference type="EMBL" id="TYS58553.1"/>
    </source>
</evidence>
<organism evidence="6 7">
    <name type="scientific">Sutcliffiella horikoshii</name>
    <dbReference type="NCBI Taxonomy" id="79883"/>
    <lineage>
        <taxon>Bacteria</taxon>
        <taxon>Bacillati</taxon>
        <taxon>Bacillota</taxon>
        <taxon>Bacilli</taxon>
        <taxon>Bacillales</taxon>
        <taxon>Bacillaceae</taxon>
        <taxon>Sutcliffiella</taxon>
    </lineage>
</organism>
<dbReference type="Proteomes" id="UP000323393">
    <property type="component" value="Unassembled WGS sequence"/>
</dbReference>
<evidence type="ECO:0000313" key="7">
    <source>
        <dbReference type="Proteomes" id="UP000323393"/>
    </source>
</evidence>
<dbReference type="PROSITE" id="PS51756">
    <property type="entry name" value="LXG"/>
    <property type="match status" value="1"/>
</dbReference>
<accession>A0AA94WQ28</accession>
<protein>
    <recommendedName>
        <fullName evidence="5">LXG domain-containing protein</fullName>
    </recommendedName>
</protein>
<dbReference type="InterPro" id="IPR044927">
    <property type="entry name" value="Endonuclea_NS_2"/>
</dbReference>
<dbReference type="PANTHER" id="PTHR34976">
    <property type="entry name" value="RIBONUCLEASE YQCG-RELATED"/>
    <property type="match status" value="1"/>
</dbReference>
<reference evidence="6 7" key="1">
    <citation type="submission" date="2019-08" db="EMBL/GenBank/DDBJ databases">
        <title>Bacillus genomes from the desert of Cuatro Cienegas, Coahuila.</title>
        <authorList>
            <person name="Olmedo-Alvarez G."/>
        </authorList>
    </citation>
    <scope>NUCLEOTIDE SEQUENCE [LARGE SCALE GENOMIC DNA]</scope>
    <source>
        <strain evidence="6 7">CH88_3T</strain>
    </source>
</reference>
<evidence type="ECO:0000256" key="4">
    <source>
        <dbReference type="ARBA" id="ARBA00034117"/>
    </source>
</evidence>
<comment type="similarity">
    <text evidence="4">In the N-terminal section; belongs to the LXG family.</text>
</comment>
<evidence type="ECO:0000256" key="2">
    <source>
        <dbReference type="ARBA" id="ARBA00022475"/>
    </source>
</evidence>
<keyword evidence="2" id="KW-1003">Cell membrane</keyword>
<dbReference type="RefSeq" id="WP_148966067.1">
    <property type="nucleotide sequence ID" value="NZ_VTEU01000004.1"/>
</dbReference>
<evidence type="ECO:0000256" key="3">
    <source>
        <dbReference type="ARBA" id="ARBA00023136"/>
    </source>
</evidence>
<dbReference type="InterPro" id="IPR051768">
    <property type="entry name" value="Bact_secretion_toxin"/>
</dbReference>
<dbReference type="Gene3D" id="3.40.570.10">
    <property type="entry name" value="Extracellular Endonuclease, subunit A"/>
    <property type="match status" value="1"/>
</dbReference>
<evidence type="ECO:0000256" key="1">
    <source>
        <dbReference type="ARBA" id="ARBA00004236"/>
    </source>
</evidence>
<dbReference type="Pfam" id="PF04740">
    <property type="entry name" value="LXG"/>
    <property type="match status" value="1"/>
</dbReference>
<evidence type="ECO:0000259" key="5">
    <source>
        <dbReference type="PROSITE" id="PS51756"/>
    </source>
</evidence>
<dbReference type="Pfam" id="PF13930">
    <property type="entry name" value="Endonuclea_NS_2"/>
    <property type="match status" value="1"/>
</dbReference>
<comment type="subcellular location">
    <subcellularLocation>
        <location evidence="1">Cell membrane</location>
    </subcellularLocation>
</comment>
<dbReference type="GO" id="GO:0005886">
    <property type="term" value="C:plasma membrane"/>
    <property type="evidence" value="ECO:0007669"/>
    <property type="project" value="UniProtKB-SubCell"/>
</dbReference>
<dbReference type="EMBL" id="VTEU01000004">
    <property type="protein sequence ID" value="TYS58553.1"/>
    <property type="molecule type" value="Genomic_DNA"/>
</dbReference>
<dbReference type="PANTHER" id="PTHR34976:SF2">
    <property type="entry name" value="TYPE VII SECRETION SYSTEM PROTEIN ESSD"/>
    <property type="match status" value="1"/>
</dbReference>
<keyword evidence="3" id="KW-0472">Membrane</keyword>
<dbReference type="InterPro" id="IPR006829">
    <property type="entry name" value="LXG_dom"/>
</dbReference>
<name>A0AA94WQ28_9BACI</name>
<feature type="domain" description="LXG" evidence="5">
    <location>
        <begin position="1"/>
        <end position="236"/>
    </location>
</feature>
<dbReference type="InterPro" id="IPR044929">
    <property type="entry name" value="DNA/RNA_non-sp_Endonuclease_sf"/>
</dbReference>